<dbReference type="PANTHER" id="PTHR34310">
    <property type="entry name" value="DUF427 DOMAIN PROTEIN (AFU_ORTHOLOGUE AFUA_3G02220)"/>
    <property type="match status" value="1"/>
</dbReference>
<accession>A0A8K0JIA1</accession>
<dbReference type="PANTHER" id="PTHR34310:SF5">
    <property type="entry name" value="DUF427 DOMAIN PROTEIN (AFU_ORTHOLOGUE AFUA_3G02220)"/>
    <property type="match status" value="1"/>
</dbReference>
<dbReference type="InterPro" id="IPR007361">
    <property type="entry name" value="DUF427"/>
</dbReference>
<sequence>MSASTQIAVLLENDVLVSCDETDAITVEGNFYFPEQNLKHRERFEESGTHTTCGWKGEASYYNYKREDGTVLKDIAWFYPKPKSGAEQVAQRVAFYVGKQGLKIGEPSVDAPKI</sequence>
<reference evidence="2" key="1">
    <citation type="submission" date="2020-04" db="EMBL/GenBank/DDBJ databases">
        <title>Analysis of mating type loci in Filobasidium floriforme.</title>
        <authorList>
            <person name="Nowrousian M."/>
        </authorList>
    </citation>
    <scope>NUCLEOTIDE SEQUENCE</scope>
    <source>
        <strain evidence="2">CBS 6242</strain>
    </source>
</reference>
<dbReference type="InterPro" id="IPR038694">
    <property type="entry name" value="DUF427_sf"/>
</dbReference>
<evidence type="ECO:0000313" key="3">
    <source>
        <dbReference type="Proteomes" id="UP000812966"/>
    </source>
</evidence>
<name>A0A8K0JIA1_9TREE</name>
<evidence type="ECO:0000259" key="1">
    <source>
        <dbReference type="Pfam" id="PF04248"/>
    </source>
</evidence>
<dbReference type="Pfam" id="PF04248">
    <property type="entry name" value="NTP_transf_9"/>
    <property type="match status" value="1"/>
</dbReference>
<dbReference type="OrthoDB" id="18996at2759"/>
<organism evidence="2 3">
    <name type="scientific">Filobasidium floriforme</name>
    <dbReference type="NCBI Taxonomy" id="5210"/>
    <lineage>
        <taxon>Eukaryota</taxon>
        <taxon>Fungi</taxon>
        <taxon>Dikarya</taxon>
        <taxon>Basidiomycota</taxon>
        <taxon>Agaricomycotina</taxon>
        <taxon>Tremellomycetes</taxon>
        <taxon>Filobasidiales</taxon>
        <taxon>Filobasidiaceae</taxon>
        <taxon>Filobasidium</taxon>
    </lineage>
</organism>
<evidence type="ECO:0000313" key="2">
    <source>
        <dbReference type="EMBL" id="KAG7530849.1"/>
    </source>
</evidence>
<comment type="caution">
    <text evidence="2">The sequence shown here is derived from an EMBL/GenBank/DDBJ whole genome shotgun (WGS) entry which is preliminary data.</text>
</comment>
<protein>
    <recommendedName>
        <fullName evidence="1">DUF427 domain-containing protein</fullName>
    </recommendedName>
</protein>
<dbReference type="EMBL" id="JABELV010000107">
    <property type="protein sequence ID" value="KAG7530849.1"/>
    <property type="molecule type" value="Genomic_DNA"/>
</dbReference>
<dbReference type="Proteomes" id="UP000812966">
    <property type="component" value="Unassembled WGS sequence"/>
</dbReference>
<feature type="domain" description="DUF427" evidence="1">
    <location>
        <begin position="11"/>
        <end position="97"/>
    </location>
</feature>
<keyword evidence="3" id="KW-1185">Reference proteome</keyword>
<dbReference type="Gene3D" id="2.170.150.40">
    <property type="entry name" value="Domain of unknown function (DUF427)"/>
    <property type="match status" value="1"/>
</dbReference>
<dbReference type="AlphaFoldDB" id="A0A8K0JIA1"/>
<proteinExistence type="predicted"/>
<gene>
    <name evidence="2" type="ORF">FFLO_04756</name>
</gene>